<keyword evidence="4" id="KW-1185">Reference proteome</keyword>
<dbReference type="Proteomes" id="UP000310158">
    <property type="component" value="Unassembled WGS sequence"/>
</dbReference>
<reference evidence="3 4" key="1">
    <citation type="submission" date="2019-02" db="EMBL/GenBank/DDBJ databases">
        <title>Genome sequencing of the rare red list fungi Bondarzewia mesenterica.</title>
        <authorList>
            <person name="Buettner E."/>
            <person name="Kellner H."/>
        </authorList>
    </citation>
    <scope>NUCLEOTIDE SEQUENCE [LARGE SCALE GENOMIC DNA]</scope>
    <source>
        <strain evidence="3 4">DSM 108281</strain>
    </source>
</reference>
<keyword evidence="2" id="KW-1133">Transmembrane helix</keyword>
<dbReference type="OrthoDB" id="3366475at2759"/>
<proteinExistence type="predicted"/>
<comment type="caution">
    <text evidence="3">The sequence shown here is derived from an EMBL/GenBank/DDBJ whole genome shotgun (WGS) entry which is preliminary data.</text>
</comment>
<dbReference type="EMBL" id="SGPL01000513">
    <property type="protein sequence ID" value="THH11452.1"/>
    <property type="molecule type" value="Genomic_DNA"/>
</dbReference>
<sequence>MSPQATSSPPPILELINLLSHSFSVLWAAGTVVSQTLFTVTSYAFTPLALFLPVLLYVFAPVILFLQLLFDALIITPFNVLIYILQAVYPLYVFVGVACISGAVIGLGARQVVGVVGRGLLRRRPSEEFTTPRGRDDSRARAQRRSSMKGKKRAFVH</sequence>
<keyword evidence="2" id="KW-0812">Transmembrane</keyword>
<gene>
    <name evidence="3" type="ORF">EW146_g8040</name>
</gene>
<organism evidence="3 4">
    <name type="scientific">Bondarzewia mesenterica</name>
    <dbReference type="NCBI Taxonomy" id="1095465"/>
    <lineage>
        <taxon>Eukaryota</taxon>
        <taxon>Fungi</taxon>
        <taxon>Dikarya</taxon>
        <taxon>Basidiomycota</taxon>
        <taxon>Agaricomycotina</taxon>
        <taxon>Agaricomycetes</taxon>
        <taxon>Russulales</taxon>
        <taxon>Bondarzewiaceae</taxon>
        <taxon>Bondarzewia</taxon>
    </lineage>
</organism>
<evidence type="ECO:0000313" key="4">
    <source>
        <dbReference type="Proteomes" id="UP000310158"/>
    </source>
</evidence>
<feature type="compositionally biased region" description="Basic residues" evidence="1">
    <location>
        <begin position="141"/>
        <end position="157"/>
    </location>
</feature>
<accession>A0A4S4LHJ9</accession>
<evidence type="ECO:0000313" key="3">
    <source>
        <dbReference type="EMBL" id="THH11452.1"/>
    </source>
</evidence>
<feature type="transmembrane region" description="Helical" evidence="2">
    <location>
        <begin position="12"/>
        <end position="30"/>
    </location>
</feature>
<feature type="region of interest" description="Disordered" evidence="1">
    <location>
        <begin position="127"/>
        <end position="157"/>
    </location>
</feature>
<feature type="transmembrane region" description="Helical" evidence="2">
    <location>
        <begin position="36"/>
        <end position="58"/>
    </location>
</feature>
<name>A0A4S4LHJ9_9AGAM</name>
<feature type="transmembrane region" description="Helical" evidence="2">
    <location>
        <begin position="65"/>
        <end position="85"/>
    </location>
</feature>
<feature type="transmembrane region" description="Helical" evidence="2">
    <location>
        <begin position="91"/>
        <end position="113"/>
    </location>
</feature>
<dbReference type="AlphaFoldDB" id="A0A4S4LHJ9"/>
<evidence type="ECO:0000256" key="2">
    <source>
        <dbReference type="SAM" id="Phobius"/>
    </source>
</evidence>
<keyword evidence="2" id="KW-0472">Membrane</keyword>
<evidence type="ECO:0000256" key="1">
    <source>
        <dbReference type="SAM" id="MobiDB-lite"/>
    </source>
</evidence>
<protein>
    <submittedName>
        <fullName evidence="3">Uncharacterized protein</fullName>
    </submittedName>
</protein>